<organism evidence="1 2">
    <name type="scientific">Candidatus Sarcina troglodytae</name>
    <dbReference type="NCBI Taxonomy" id="2726954"/>
    <lineage>
        <taxon>Bacteria</taxon>
        <taxon>Bacillati</taxon>
        <taxon>Bacillota</taxon>
        <taxon>Clostridia</taxon>
        <taxon>Eubacteriales</taxon>
        <taxon>Clostridiaceae</taxon>
        <taxon>Sarcina</taxon>
    </lineage>
</organism>
<proteinExistence type="predicted"/>
<protein>
    <submittedName>
        <fullName evidence="1">Uncharacterized protein</fullName>
    </submittedName>
</protein>
<reference evidence="1" key="1">
    <citation type="submission" date="2020-04" db="EMBL/GenBank/DDBJ databases">
        <title>A novel bacterium ('Candidatus Sarcina troglodytae' sp. nov.) linked to a protracted, uniformly lethal epizootic among sanctuary western chimpanzees (Pan troglodytes verus) in Sierra Leone.</title>
        <authorList>
            <person name="Owens L.A."/>
            <person name="Colitti B."/>
            <person name="Hirji I."/>
            <person name="Pizaro A."/>
            <person name="Jaffe J.E."/>
            <person name="Moittie S."/>
            <person name="Bishop-Lilly K.A."/>
            <person name="Estrella L.A."/>
            <person name="Voegtly L.J."/>
            <person name="Kuhn J.H."/>
            <person name="Suen G."/>
            <person name="Deblois C.L."/>
            <person name="Dunn C."/>
            <person name="Juan-Salles C."/>
            <person name="Goldberg T.L."/>
        </authorList>
    </citation>
    <scope>NUCLEOTIDE SEQUENCE</scope>
    <source>
        <strain evidence="1">JB2</strain>
    </source>
</reference>
<dbReference type="Proteomes" id="UP000594603">
    <property type="component" value="Plasmid p2"/>
</dbReference>
<geneLocation type="plasmid" evidence="1 2">
    <name>p2</name>
</geneLocation>
<accession>A0ACD1BHY5</accession>
<name>A0ACD1BHY5_9CLOT</name>
<evidence type="ECO:0000313" key="1">
    <source>
        <dbReference type="EMBL" id="QPJ86687.1"/>
    </source>
</evidence>
<evidence type="ECO:0000313" key="2">
    <source>
        <dbReference type="Proteomes" id="UP000594603"/>
    </source>
</evidence>
<keyword evidence="2" id="KW-1185">Reference proteome</keyword>
<keyword evidence="1" id="KW-0614">Plasmid</keyword>
<gene>
    <name evidence="1" type="ORF">HH195_11995</name>
</gene>
<dbReference type="EMBL" id="CP051756">
    <property type="protein sequence ID" value="QPJ86687.1"/>
    <property type="molecule type" value="Genomic_DNA"/>
</dbReference>
<sequence length="103" mass="12099">MKIKLNIDNKEKIFYLKKVKGSLYRRFLEIQQILIDSENSEKGYGLEHFDMMVTFICQAFDNQFTENELLDDIGADEITLKFYEIAKFVSDKTAEGMKKISKN</sequence>